<dbReference type="Pfam" id="PF00512">
    <property type="entry name" value="HisKA"/>
    <property type="match status" value="1"/>
</dbReference>
<dbReference type="InterPro" id="IPR036097">
    <property type="entry name" value="HisK_dim/P_sf"/>
</dbReference>
<dbReference type="Pfam" id="PF14361">
    <property type="entry name" value="RsbRD_N"/>
    <property type="match status" value="1"/>
</dbReference>
<evidence type="ECO:0000313" key="7">
    <source>
        <dbReference type="EMBL" id="KYC35317.1"/>
    </source>
</evidence>
<dbReference type="RefSeq" id="WP_017745349.1">
    <property type="nucleotide sequence ID" value="NZ_KQ976354.1"/>
</dbReference>
<evidence type="ECO:0000256" key="5">
    <source>
        <dbReference type="ARBA" id="ARBA00023012"/>
    </source>
</evidence>
<evidence type="ECO:0000259" key="6">
    <source>
        <dbReference type="PROSITE" id="PS50109"/>
    </source>
</evidence>
<evidence type="ECO:0000256" key="3">
    <source>
        <dbReference type="ARBA" id="ARBA00022679"/>
    </source>
</evidence>
<evidence type="ECO:0000256" key="4">
    <source>
        <dbReference type="ARBA" id="ARBA00022777"/>
    </source>
</evidence>
<evidence type="ECO:0000256" key="1">
    <source>
        <dbReference type="ARBA" id="ARBA00000085"/>
    </source>
</evidence>
<dbReference type="EC" id="2.7.13.3" evidence="2"/>
<dbReference type="SUPFAM" id="SSF55874">
    <property type="entry name" value="ATPase domain of HSP90 chaperone/DNA topoisomerase II/histidine kinase"/>
    <property type="match status" value="1"/>
</dbReference>
<name>A0A139WSD9_9CYAN</name>
<dbReference type="OrthoDB" id="568844at2"/>
<protein>
    <recommendedName>
        <fullName evidence="2">histidine kinase</fullName>
        <ecNumber evidence="2">2.7.13.3</ecNumber>
    </recommendedName>
</protein>
<dbReference type="PROSITE" id="PS50109">
    <property type="entry name" value="HIS_KIN"/>
    <property type="match status" value="1"/>
</dbReference>
<gene>
    <name evidence="7" type="ORF">WA1_09215</name>
</gene>
<keyword evidence="4" id="KW-0418">Kinase</keyword>
<sequence length="364" mass="41994">MKDFSQLLQSKIQTILEEWVEAVRKDKKISITKNLSRSAIKNHLADILRALADVLAKSPQDDEMKQIVQESLHHGTLRAEQGYDAAEIAREYRILRDIIFKTIEPKFLQASVREVLRAIRLINMVLDEAIASCFQSYTEQRLTELQQLQNQLSFNNQELTRLLRSNQDNLSYLAHELKSPLTSIIGYSDLFLRQQRKHSDEKEEKDTVTNLEHIERVLRSGRQLLRIINDALEISRYDAGEMKLHPELINPRESVERVSEMLESLAANKELQMLVDLHEAPEQVFTDPLRLQQILINLISNAIRYTDRGTIKIKCEILRDNRWAIAVADTGVGIEPEDQAQIFEGPPRPGVIGIRRKQSSTRFV</sequence>
<dbReference type="GO" id="GO:0000155">
    <property type="term" value="F:phosphorelay sensor kinase activity"/>
    <property type="evidence" value="ECO:0007669"/>
    <property type="project" value="InterPro"/>
</dbReference>
<dbReference type="Proteomes" id="UP000076925">
    <property type="component" value="Unassembled WGS sequence"/>
</dbReference>
<dbReference type="Gene3D" id="1.10.287.130">
    <property type="match status" value="1"/>
</dbReference>
<dbReference type="CDD" id="cd00082">
    <property type="entry name" value="HisKA"/>
    <property type="match status" value="1"/>
</dbReference>
<reference evidence="7 8" key="1">
    <citation type="journal article" date="2013" name="Genome Biol. Evol.">
        <title>Genomes of Stigonematalean cyanobacteria (subsection V) and the evolution of oxygenic photosynthesis from prokaryotes to plastids.</title>
        <authorList>
            <person name="Dagan T."/>
            <person name="Roettger M."/>
            <person name="Stucken K."/>
            <person name="Landan G."/>
            <person name="Koch R."/>
            <person name="Major P."/>
            <person name="Gould S.B."/>
            <person name="Goremykin V.V."/>
            <person name="Rippka R."/>
            <person name="Tandeau de Marsac N."/>
            <person name="Gugger M."/>
            <person name="Lockhart P.J."/>
            <person name="Allen J.F."/>
            <person name="Brune I."/>
            <person name="Maus I."/>
            <person name="Puhler A."/>
            <person name="Martin W.F."/>
        </authorList>
    </citation>
    <scope>NUCLEOTIDE SEQUENCE [LARGE SCALE GENOMIC DNA]</scope>
    <source>
        <strain evidence="7 8">PCC 7110</strain>
    </source>
</reference>
<dbReference type="Gene3D" id="1.10.490.70">
    <property type="entry name" value="Histidine kinase N-terminal domain"/>
    <property type="match status" value="1"/>
</dbReference>
<dbReference type="InterPro" id="IPR003594">
    <property type="entry name" value="HATPase_dom"/>
</dbReference>
<dbReference type="InterPro" id="IPR050736">
    <property type="entry name" value="Sensor_HK_Regulatory"/>
</dbReference>
<evidence type="ECO:0000313" key="8">
    <source>
        <dbReference type="Proteomes" id="UP000076925"/>
    </source>
</evidence>
<dbReference type="InterPro" id="IPR025751">
    <property type="entry name" value="RsbRD_N_dom"/>
</dbReference>
<keyword evidence="5" id="KW-0902">Two-component regulatory system</keyword>
<evidence type="ECO:0000256" key="2">
    <source>
        <dbReference type="ARBA" id="ARBA00012438"/>
    </source>
</evidence>
<dbReference type="Gene3D" id="3.30.565.10">
    <property type="entry name" value="Histidine kinase-like ATPase, C-terminal domain"/>
    <property type="match status" value="1"/>
</dbReference>
<dbReference type="Pfam" id="PF02518">
    <property type="entry name" value="HATPase_c"/>
    <property type="match status" value="1"/>
</dbReference>
<dbReference type="SMART" id="SM00388">
    <property type="entry name" value="HisKA"/>
    <property type="match status" value="1"/>
</dbReference>
<dbReference type="PANTHER" id="PTHR43711">
    <property type="entry name" value="TWO-COMPONENT HISTIDINE KINASE"/>
    <property type="match status" value="1"/>
</dbReference>
<dbReference type="SMART" id="SM00387">
    <property type="entry name" value="HATPase_c"/>
    <property type="match status" value="1"/>
</dbReference>
<proteinExistence type="predicted"/>
<comment type="catalytic activity">
    <reaction evidence="1">
        <text>ATP + protein L-histidine = ADP + protein N-phospho-L-histidine.</text>
        <dbReference type="EC" id="2.7.13.3"/>
    </reaction>
</comment>
<accession>A0A139WSD9</accession>
<dbReference type="AlphaFoldDB" id="A0A139WSD9"/>
<keyword evidence="8" id="KW-1185">Reference proteome</keyword>
<keyword evidence="3" id="KW-0808">Transferase</keyword>
<dbReference type="STRING" id="128403.WA1_09215"/>
<dbReference type="InterPro" id="IPR005467">
    <property type="entry name" value="His_kinase_dom"/>
</dbReference>
<dbReference type="SUPFAM" id="SSF47384">
    <property type="entry name" value="Homodimeric domain of signal transducing histidine kinase"/>
    <property type="match status" value="1"/>
</dbReference>
<feature type="domain" description="Histidine kinase" evidence="6">
    <location>
        <begin position="172"/>
        <end position="345"/>
    </location>
</feature>
<dbReference type="InterPro" id="IPR036890">
    <property type="entry name" value="HATPase_C_sf"/>
</dbReference>
<organism evidence="7 8">
    <name type="scientific">Scytonema hofmannii PCC 7110</name>
    <dbReference type="NCBI Taxonomy" id="128403"/>
    <lineage>
        <taxon>Bacteria</taxon>
        <taxon>Bacillati</taxon>
        <taxon>Cyanobacteriota</taxon>
        <taxon>Cyanophyceae</taxon>
        <taxon>Nostocales</taxon>
        <taxon>Scytonemataceae</taxon>
        <taxon>Scytonema</taxon>
    </lineage>
</organism>
<dbReference type="EMBL" id="ANNX02000052">
    <property type="protein sequence ID" value="KYC35317.1"/>
    <property type="molecule type" value="Genomic_DNA"/>
</dbReference>
<comment type="caution">
    <text evidence="7">The sequence shown here is derived from an EMBL/GenBank/DDBJ whole genome shotgun (WGS) entry which is preliminary data.</text>
</comment>
<dbReference type="PANTHER" id="PTHR43711:SF26">
    <property type="entry name" value="SENSOR HISTIDINE KINASE RCSC"/>
    <property type="match status" value="1"/>
</dbReference>
<dbReference type="InterPro" id="IPR003661">
    <property type="entry name" value="HisK_dim/P_dom"/>
</dbReference>